<feature type="transmembrane region" description="Helical" evidence="2">
    <location>
        <begin position="158"/>
        <end position="184"/>
    </location>
</feature>
<dbReference type="RefSeq" id="WP_108963600.1">
    <property type="nucleotide sequence ID" value="NZ_QEFB01000017.1"/>
</dbReference>
<dbReference type="PROSITE" id="PS00636">
    <property type="entry name" value="DNAJ_1"/>
    <property type="match status" value="1"/>
</dbReference>
<accession>A0A2U1TB09</accession>
<proteinExistence type="predicted"/>
<dbReference type="SUPFAM" id="SSF46565">
    <property type="entry name" value="Chaperone J-domain"/>
    <property type="match status" value="1"/>
</dbReference>
<evidence type="ECO:0000313" key="4">
    <source>
        <dbReference type="EMBL" id="PWC06071.1"/>
    </source>
</evidence>
<protein>
    <recommendedName>
        <fullName evidence="3">J domain-containing protein</fullName>
    </recommendedName>
</protein>
<dbReference type="PROSITE" id="PS50076">
    <property type="entry name" value="DNAJ_2"/>
    <property type="match status" value="1"/>
</dbReference>
<dbReference type="SMART" id="SM00271">
    <property type="entry name" value="DnaJ"/>
    <property type="match status" value="1"/>
</dbReference>
<dbReference type="InterPro" id="IPR036869">
    <property type="entry name" value="J_dom_sf"/>
</dbReference>
<feature type="region of interest" description="Disordered" evidence="1">
    <location>
        <begin position="67"/>
        <end position="123"/>
    </location>
</feature>
<dbReference type="AlphaFoldDB" id="A0A2U1TB09"/>
<name>A0A2U1TB09_9MICO</name>
<dbReference type="Gene3D" id="1.10.287.110">
    <property type="entry name" value="DnaJ domain"/>
    <property type="match status" value="1"/>
</dbReference>
<dbReference type="InterPro" id="IPR001623">
    <property type="entry name" value="DnaJ_domain"/>
</dbReference>
<dbReference type="InterPro" id="IPR018253">
    <property type="entry name" value="DnaJ_domain_CS"/>
</dbReference>
<keyword evidence="2" id="KW-0472">Membrane</keyword>
<keyword evidence="5" id="KW-1185">Reference proteome</keyword>
<keyword evidence="2" id="KW-1133">Transmembrane helix</keyword>
<sequence length="428" mass="46623">MSRETHYDVLGAPRTSTPAELKLAYRRALRTSHPDVGGSAESFRLVQAAWDVLGNSARRAEYDRLYMPQASAPPPHSTSAPPQGSTRRERSSSRRASEQPGSPSGAKATPTFATSHGHPGGSARLRYLDTTREWILSPRPPQGPSKPPRIRHEQDRFLHMWGVVCLQLFLSFAAIVAVFATVAAVTGNLPAIPSYALFPVIRQVALNIFSVAFLCGGVIATMRLVTSPSRAEVREVRAHNRRIYVAMRKQFVADLGNRPSEPGPFLQAPFAAESVRMAPTHARFYLERALAQESIAAALKSLSAEFTMWHDVHLGDARVYVSHLVVGPQGLFLVEPLLERPRIDAEHIDRVAAAIGVAGVSGVLFVDVDASAVNAPPAKLGEWPAHAWRLGTARLAPLLGGGIHGLERGEPWEMRQLVERVGRRAMAA</sequence>
<organism evidence="4 5">
    <name type="scientific">Mycetocola zhujimingii</name>
    <dbReference type="NCBI Taxonomy" id="2079792"/>
    <lineage>
        <taxon>Bacteria</taxon>
        <taxon>Bacillati</taxon>
        <taxon>Actinomycetota</taxon>
        <taxon>Actinomycetes</taxon>
        <taxon>Micrococcales</taxon>
        <taxon>Microbacteriaceae</taxon>
        <taxon>Mycetocola</taxon>
    </lineage>
</organism>
<evidence type="ECO:0000259" key="3">
    <source>
        <dbReference type="PROSITE" id="PS50076"/>
    </source>
</evidence>
<comment type="caution">
    <text evidence="4">The sequence shown here is derived from an EMBL/GenBank/DDBJ whole genome shotgun (WGS) entry which is preliminary data.</text>
</comment>
<feature type="compositionally biased region" description="Basic and acidic residues" evidence="1">
    <location>
        <begin position="86"/>
        <end position="97"/>
    </location>
</feature>
<dbReference type="CDD" id="cd06257">
    <property type="entry name" value="DnaJ"/>
    <property type="match status" value="1"/>
</dbReference>
<dbReference type="Pfam" id="PF00226">
    <property type="entry name" value="DnaJ"/>
    <property type="match status" value="1"/>
</dbReference>
<gene>
    <name evidence="4" type="ORF">DF223_13670</name>
</gene>
<dbReference type="Proteomes" id="UP000244962">
    <property type="component" value="Unassembled WGS sequence"/>
</dbReference>
<evidence type="ECO:0000256" key="1">
    <source>
        <dbReference type="SAM" id="MobiDB-lite"/>
    </source>
</evidence>
<dbReference type="PANTHER" id="PTHR44240">
    <property type="entry name" value="DNAJ DOMAIN (PROKARYOTIC HEAT SHOCK PROTEIN)-RELATED"/>
    <property type="match status" value="1"/>
</dbReference>
<dbReference type="InterPro" id="IPR052276">
    <property type="entry name" value="Diphthamide-biosynth_chaperone"/>
</dbReference>
<keyword evidence="2" id="KW-0812">Transmembrane</keyword>
<dbReference type="EMBL" id="QEFB01000017">
    <property type="protein sequence ID" value="PWC06071.1"/>
    <property type="molecule type" value="Genomic_DNA"/>
</dbReference>
<evidence type="ECO:0000256" key="2">
    <source>
        <dbReference type="SAM" id="Phobius"/>
    </source>
</evidence>
<feature type="transmembrane region" description="Helical" evidence="2">
    <location>
        <begin position="204"/>
        <end position="225"/>
    </location>
</feature>
<reference evidence="5" key="1">
    <citation type="submission" date="2018-04" db="EMBL/GenBank/DDBJ databases">
        <authorList>
            <person name="Liu S."/>
            <person name="Wang Z."/>
            <person name="Li J."/>
        </authorList>
    </citation>
    <scope>NUCLEOTIDE SEQUENCE [LARGE SCALE GENOMIC DNA]</scope>
    <source>
        <strain evidence="5">622</strain>
    </source>
</reference>
<evidence type="ECO:0000313" key="5">
    <source>
        <dbReference type="Proteomes" id="UP000244962"/>
    </source>
</evidence>
<dbReference type="PANTHER" id="PTHR44240:SF10">
    <property type="entry name" value="J DOMAIN-CONTAINING PROTEIN"/>
    <property type="match status" value="1"/>
</dbReference>
<feature type="domain" description="J" evidence="3">
    <location>
        <begin position="5"/>
        <end position="66"/>
    </location>
</feature>